<dbReference type="EMBL" id="BMKQ01000001">
    <property type="protein sequence ID" value="GGF36232.1"/>
    <property type="molecule type" value="Genomic_DNA"/>
</dbReference>
<dbReference type="InterPro" id="IPR054186">
    <property type="entry name" value="DUF6891"/>
</dbReference>
<evidence type="ECO:0000313" key="2">
    <source>
        <dbReference type="EMBL" id="GGF36232.1"/>
    </source>
</evidence>
<reference evidence="2" key="1">
    <citation type="journal article" date="2014" name="Int. J. Syst. Evol. Microbiol.">
        <title>Complete genome sequence of Corynebacterium casei LMG S-19264T (=DSM 44701T), isolated from a smear-ripened cheese.</title>
        <authorList>
            <consortium name="US DOE Joint Genome Institute (JGI-PGF)"/>
            <person name="Walter F."/>
            <person name="Albersmeier A."/>
            <person name="Kalinowski J."/>
            <person name="Ruckert C."/>
        </authorList>
    </citation>
    <scope>NUCLEOTIDE SEQUENCE</scope>
    <source>
        <strain evidence="2">CGMCC 1.16067</strain>
    </source>
</reference>
<comment type="caution">
    <text evidence="2">The sequence shown here is derived from an EMBL/GenBank/DDBJ whole genome shotgun (WGS) entry which is preliminary data.</text>
</comment>
<reference evidence="2" key="2">
    <citation type="submission" date="2020-09" db="EMBL/GenBank/DDBJ databases">
        <authorList>
            <person name="Sun Q."/>
            <person name="Zhou Y."/>
        </authorList>
    </citation>
    <scope>NUCLEOTIDE SEQUENCE</scope>
    <source>
        <strain evidence="2">CGMCC 1.16067</strain>
    </source>
</reference>
<proteinExistence type="predicted"/>
<organism evidence="2 3">
    <name type="scientific">Marmoricola endophyticus</name>
    <dbReference type="NCBI Taxonomy" id="2040280"/>
    <lineage>
        <taxon>Bacteria</taxon>
        <taxon>Bacillati</taxon>
        <taxon>Actinomycetota</taxon>
        <taxon>Actinomycetes</taxon>
        <taxon>Propionibacteriales</taxon>
        <taxon>Nocardioidaceae</taxon>
        <taxon>Marmoricola</taxon>
    </lineage>
</organism>
<dbReference type="AlphaFoldDB" id="A0A917BBQ9"/>
<sequence>MTGFGPVGGAGAAPEEDLQRWTRLHVWAGVLDDEALLAEVVSAIEAELPGIEASVLARAWIGGAQAELRRSAEGWPSPTEHERLLAALAECDEHGVPVLLGATPADARAEAERRTSARGVAWCAVDDVLAAVSSRVLRLELRHLDGSVAEAGDPLAGPVLACVERHGLRTRMHEGRWEVAVRWQRRVD</sequence>
<keyword evidence="3" id="KW-1185">Reference proteome</keyword>
<name>A0A917BBQ9_9ACTN</name>
<protein>
    <recommendedName>
        <fullName evidence="1">DUF6891 domain-containing protein</fullName>
    </recommendedName>
</protein>
<accession>A0A917BBQ9</accession>
<gene>
    <name evidence="2" type="ORF">GCM10011519_07170</name>
</gene>
<evidence type="ECO:0000259" key="1">
    <source>
        <dbReference type="Pfam" id="PF21831"/>
    </source>
</evidence>
<evidence type="ECO:0000313" key="3">
    <source>
        <dbReference type="Proteomes" id="UP000649179"/>
    </source>
</evidence>
<dbReference type="Proteomes" id="UP000649179">
    <property type="component" value="Unassembled WGS sequence"/>
</dbReference>
<dbReference type="RefSeq" id="WP_188778299.1">
    <property type="nucleotide sequence ID" value="NZ_BMKQ01000001.1"/>
</dbReference>
<dbReference type="Pfam" id="PF21831">
    <property type="entry name" value="DUF6891"/>
    <property type="match status" value="1"/>
</dbReference>
<feature type="domain" description="DUF6891" evidence="1">
    <location>
        <begin position="15"/>
        <end position="186"/>
    </location>
</feature>